<dbReference type="AlphaFoldDB" id="A0A8T2XUU2"/>
<feature type="transmembrane region" description="Helical" evidence="1">
    <location>
        <begin position="27"/>
        <end position="48"/>
    </location>
</feature>
<comment type="caution">
    <text evidence="2">The sequence shown here is derived from an EMBL/GenBank/DDBJ whole genome shotgun (WGS) entry which is preliminary data.</text>
</comment>
<feature type="transmembrane region" description="Helical" evidence="1">
    <location>
        <begin position="228"/>
        <end position="250"/>
    </location>
</feature>
<proteinExistence type="predicted"/>
<feature type="transmembrane region" description="Helical" evidence="1">
    <location>
        <begin position="130"/>
        <end position="156"/>
    </location>
</feature>
<dbReference type="Proteomes" id="UP000807159">
    <property type="component" value="Chromosome 10"/>
</dbReference>
<accession>A0A8T2XUU2</accession>
<sequence>MGSTAAADLCSVLSETQRIINAHTRHFLALSVLFILPLSFFLSVYPTIQNIISQSSTLHSKILFSHATFYQDDLSNLFTTNTIILSLLLVLLSVTFSLFAFGSITYSVIHGFYGRPVKLCSSIKSSLTSFLPLLITNSFAEIILLGVVLLFALFFFLVMNGIQLLGFEVNVSSPSFQVFCLILGVFLVLVLFYLLLNWVLAQVIVVAESIWGLEPLKRSNFLIKGTKGVALSLFLFLAFFPGLFVIAISFPWRDLDIGNIDSKWKIWPFVVRIVVPSALQTMSFLYNIAAFTVLYMDCTAAHGELVWEIAEEFAGDYVSLPFDDGKIPHFVSVTYT</sequence>
<evidence type="ECO:0000256" key="1">
    <source>
        <dbReference type="SAM" id="Phobius"/>
    </source>
</evidence>
<name>A0A8T2XUU2_POPDE</name>
<feature type="transmembrane region" description="Helical" evidence="1">
    <location>
        <begin position="270"/>
        <end position="295"/>
    </location>
</feature>
<organism evidence="2 3">
    <name type="scientific">Populus deltoides</name>
    <name type="common">Eastern poplar</name>
    <name type="synonym">Eastern cottonwood</name>
    <dbReference type="NCBI Taxonomy" id="3696"/>
    <lineage>
        <taxon>Eukaryota</taxon>
        <taxon>Viridiplantae</taxon>
        <taxon>Streptophyta</taxon>
        <taxon>Embryophyta</taxon>
        <taxon>Tracheophyta</taxon>
        <taxon>Spermatophyta</taxon>
        <taxon>Magnoliopsida</taxon>
        <taxon>eudicotyledons</taxon>
        <taxon>Gunneridae</taxon>
        <taxon>Pentapetalae</taxon>
        <taxon>rosids</taxon>
        <taxon>fabids</taxon>
        <taxon>Malpighiales</taxon>
        <taxon>Salicaceae</taxon>
        <taxon>Saliceae</taxon>
        <taxon>Populus</taxon>
    </lineage>
</organism>
<feature type="transmembrane region" description="Helical" evidence="1">
    <location>
        <begin position="83"/>
        <end position="109"/>
    </location>
</feature>
<protein>
    <recommendedName>
        <fullName evidence="4">Transmembrane protein</fullName>
    </recommendedName>
</protein>
<keyword evidence="1" id="KW-0812">Transmembrane</keyword>
<keyword evidence="3" id="KW-1185">Reference proteome</keyword>
<evidence type="ECO:0008006" key="4">
    <source>
        <dbReference type="Google" id="ProtNLM"/>
    </source>
</evidence>
<reference evidence="2" key="1">
    <citation type="journal article" date="2021" name="J. Hered.">
        <title>Genome Assembly of Salicaceae Populus deltoides (Eastern Cottonwood) I-69 Based on Nanopore Sequencing and Hi-C Technologies.</title>
        <authorList>
            <person name="Bai S."/>
            <person name="Wu H."/>
            <person name="Zhang J."/>
            <person name="Pan Z."/>
            <person name="Zhao W."/>
            <person name="Li Z."/>
            <person name="Tong C."/>
        </authorList>
    </citation>
    <scope>NUCLEOTIDE SEQUENCE</scope>
    <source>
        <tissue evidence="2">Leaf</tissue>
    </source>
</reference>
<keyword evidence="1" id="KW-1133">Transmembrane helix</keyword>
<evidence type="ECO:0000313" key="2">
    <source>
        <dbReference type="EMBL" id="KAH8496611.1"/>
    </source>
</evidence>
<keyword evidence="1" id="KW-0472">Membrane</keyword>
<gene>
    <name evidence="2" type="ORF">H0E87_019380</name>
</gene>
<dbReference type="EMBL" id="JACEGQ020000010">
    <property type="protein sequence ID" value="KAH8496611.1"/>
    <property type="molecule type" value="Genomic_DNA"/>
</dbReference>
<evidence type="ECO:0000313" key="3">
    <source>
        <dbReference type="Proteomes" id="UP000807159"/>
    </source>
</evidence>
<feature type="transmembrane region" description="Helical" evidence="1">
    <location>
        <begin position="176"/>
        <end position="207"/>
    </location>
</feature>
<dbReference type="PANTHER" id="PTHR33133:SF7">
    <property type="entry name" value="F26K24.10 PROTEIN-RELATED"/>
    <property type="match status" value="1"/>
</dbReference>
<dbReference type="PANTHER" id="PTHR33133">
    <property type="entry name" value="OS08G0107100 PROTEIN-RELATED"/>
    <property type="match status" value="1"/>
</dbReference>